<dbReference type="SUPFAM" id="SSF140856">
    <property type="entry name" value="USP8 N-terminal domain-like"/>
    <property type="match status" value="1"/>
</dbReference>
<comment type="caution">
    <text evidence="2">The sequence shown here is derived from an EMBL/GenBank/DDBJ whole genome shotgun (WGS) entry which is preliminary data.</text>
</comment>
<dbReference type="Gene3D" id="1.20.58.80">
    <property type="entry name" value="Phosphotransferase system, lactose/cellobiose-type IIA subunit"/>
    <property type="match status" value="1"/>
</dbReference>
<dbReference type="GeneID" id="63807758"/>
<dbReference type="EMBL" id="MCFD01000009">
    <property type="protein sequence ID" value="ORX68821.1"/>
    <property type="molecule type" value="Genomic_DNA"/>
</dbReference>
<dbReference type="PANTHER" id="PTHR12947:SF20">
    <property type="match status" value="1"/>
</dbReference>
<reference evidence="2 3" key="1">
    <citation type="submission" date="2016-07" db="EMBL/GenBank/DDBJ databases">
        <title>Pervasive Adenine N6-methylation of Active Genes in Fungi.</title>
        <authorList>
            <consortium name="DOE Joint Genome Institute"/>
            <person name="Mondo S.J."/>
            <person name="Dannebaum R.O."/>
            <person name="Kuo R.C."/>
            <person name="Labutti K."/>
            <person name="Haridas S."/>
            <person name="Kuo A."/>
            <person name="Salamov A."/>
            <person name="Ahrendt S.R."/>
            <person name="Lipzen A."/>
            <person name="Sullivan W."/>
            <person name="Andreopoulos W.B."/>
            <person name="Clum A."/>
            <person name="Lindquist E."/>
            <person name="Daum C."/>
            <person name="Ramamoorthy G.K."/>
            <person name="Gryganskyi A."/>
            <person name="Culley D."/>
            <person name="Magnuson J.K."/>
            <person name="James T.Y."/>
            <person name="O'Malley M.A."/>
            <person name="Stajich J.E."/>
            <person name="Spatafora J.W."/>
            <person name="Visel A."/>
            <person name="Grigoriev I.V."/>
        </authorList>
    </citation>
    <scope>NUCLEOTIDE SEQUENCE [LARGE SCALE GENOMIC DNA]</scope>
    <source>
        <strain evidence="2 3">ATCC 12442</strain>
    </source>
</reference>
<evidence type="ECO:0000313" key="3">
    <source>
        <dbReference type="Proteomes" id="UP000193922"/>
    </source>
</evidence>
<organism evidence="2 3">
    <name type="scientific">Linderina pennispora</name>
    <dbReference type="NCBI Taxonomy" id="61395"/>
    <lineage>
        <taxon>Eukaryota</taxon>
        <taxon>Fungi</taxon>
        <taxon>Fungi incertae sedis</taxon>
        <taxon>Zoopagomycota</taxon>
        <taxon>Kickxellomycotina</taxon>
        <taxon>Kickxellomycetes</taxon>
        <taxon>Kickxellales</taxon>
        <taxon>Kickxellaceae</taxon>
        <taxon>Linderina</taxon>
    </lineage>
</organism>
<accession>A0A1Y1W5J9</accession>
<sequence length="235" mass="26610">MADLERLHTTWLSVERIQSLQQLVQLAQTKVDLQRPIQHIYLCLDKLLMKADQRLIAEDLRLAFVLFLRYLVVVISHLPTHPEYRLSGYAEQKTVANRQCDIVLTILEQLKPRLKRWYETYQEPLRGGQRMFGHDITGATPVSSQTVQPDTDVAVDNQQETCAASANIHHNVVASPLLHEHYHLPIGLAADSQEDPPPYSVEDPLCRRNTCADGGLVHMDTSAASTGSYGQKYIF</sequence>
<dbReference type="STRING" id="61395.A0A1Y1W5J9"/>
<dbReference type="InterPro" id="IPR015063">
    <property type="entry name" value="USP8_dimer"/>
</dbReference>
<name>A0A1Y1W5J9_9FUNG</name>
<dbReference type="Proteomes" id="UP000193922">
    <property type="component" value="Unassembled WGS sequence"/>
</dbReference>
<dbReference type="AlphaFoldDB" id="A0A1Y1W5J9"/>
<feature type="domain" description="USP8 dimerisation" evidence="1">
    <location>
        <begin position="18"/>
        <end position="120"/>
    </location>
</feature>
<keyword evidence="3" id="KW-1185">Reference proteome</keyword>
<evidence type="ECO:0000313" key="2">
    <source>
        <dbReference type="EMBL" id="ORX68821.1"/>
    </source>
</evidence>
<dbReference type="Pfam" id="PF08969">
    <property type="entry name" value="USP8_dimer"/>
    <property type="match status" value="1"/>
</dbReference>
<protein>
    <recommendedName>
        <fullName evidence="1">USP8 dimerisation domain-containing protein</fullName>
    </recommendedName>
</protein>
<gene>
    <name evidence="2" type="ORF">DL89DRAFT_318745</name>
</gene>
<dbReference type="PANTHER" id="PTHR12947">
    <property type="entry name" value="AMSH-LIKE PROTEASE"/>
    <property type="match status" value="1"/>
</dbReference>
<evidence type="ECO:0000259" key="1">
    <source>
        <dbReference type="Pfam" id="PF08969"/>
    </source>
</evidence>
<dbReference type="RefSeq" id="XP_040742603.1">
    <property type="nucleotide sequence ID" value="XM_040891110.1"/>
</dbReference>
<dbReference type="OrthoDB" id="3640at2759"/>
<proteinExistence type="predicted"/>